<feature type="transmembrane region" description="Helical" evidence="1">
    <location>
        <begin position="31"/>
        <end position="50"/>
    </location>
</feature>
<feature type="transmembrane region" description="Helical" evidence="1">
    <location>
        <begin position="62"/>
        <end position="78"/>
    </location>
</feature>
<evidence type="ECO:0000256" key="1">
    <source>
        <dbReference type="SAM" id="Phobius"/>
    </source>
</evidence>
<sequence>MKRRMRIQVKARWAEEEVRVRIHPPTPVPQAFKILAVLGILLFWCYYLGWFGRGGQDGLETGFLQFGICQMPMLWWWVRGQMRRWH</sequence>
<keyword evidence="1" id="KW-0812">Transmembrane</keyword>
<name>A0ABQ5Y9U7_9NEIS</name>
<proteinExistence type="predicted"/>
<keyword evidence="1" id="KW-0472">Membrane</keyword>
<comment type="caution">
    <text evidence="2">The sequence shown here is derived from an EMBL/GenBank/DDBJ whole genome shotgun (WGS) entry which is preliminary data.</text>
</comment>
<keyword evidence="1" id="KW-1133">Transmembrane helix</keyword>
<dbReference type="Proteomes" id="UP001156706">
    <property type="component" value="Unassembled WGS sequence"/>
</dbReference>
<evidence type="ECO:0000313" key="3">
    <source>
        <dbReference type="Proteomes" id="UP001156706"/>
    </source>
</evidence>
<evidence type="ECO:0000313" key="2">
    <source>
        <dbReference type="EMBL" id="GLR11574.1"/>
    </source>
</evidence>
<accession>A0ABQ5Y9U7</accession>
<dbReference type="RefSeq" id="WP_284194724.1">
    <property type="nucleotide sequence ID" value="NZ_BSOG01000001.1"/>
</dbReference>
<dbReference type="EMBL" id="BSOG01000001">
    <property type="protein sequence ID" value="GLR11574.1"/>
    <property type="molecule type" value="Genomic_DNA"/>
</dbReference>
<protein>
    <submittedName>
        <fullName evidence="2">Uncharacterized protein</fullName>
    </submittedName>
</protein>
<reference evidence="3" key="1">
    <citation type="journal article" date="2019" name="Int. J. Syst. Evol. Microbiol.">
        <title>The Global Catalogue of Microorganisms (GCM) 10K type strain sequencing project: providing services to taxonomists for standard genome sequencing and annotation.</title>
        <authorList>
            <consortium name="The Broad Institute Genomics Platform"/>
            <consortium name="The Broad Institute Genome Sequencing Center for Infectious Disease"/>
            <person name="Wu L."/>
            <person name="Ma J."/>
        </authorList>
    </citation>
    <scope>NUCLEOTIDE SEQUENCE [LARGE SCALE GENOMIC DNA]</scope>
    <source>
        <strain evidence="3">NBRC 110044</strain>
    </source>
</reference>
<gene>
    <name evidence="2" type="ORF">GCM10007907_03640</name>
</gene>
<organism evidence="2 3">
    <name type="scientific">Chitinimonas prasina</name>
    <dbReference type="NCBI Taxonomy" id="1434937"/>
    <lineage>
        <taxon>Bacteria</taxon>
        <taxon>Pseudomonadati</taxon>
        <taxon>Pseudomonadota</taxon>
        <taxon>Betaproteobacteria</taxon>
        <taxon>Neisseriales</taxon>
        <taxon>Chitinibacteraceae</taxon>
        <taxon>Chitinimonas</taxon>
    </lineage>
</organism>
<keyword evidence="3" id="KW-1185">Reference proteome</keyword>